<dbReference type="EMBL" id="MIYY01000019">
    <property type="protein sequence ID" value="OIR23260.1"/>
    <property type="molecule type" value="Genomic_DNA"/>
</dbReference>
<proteinExistence type="predicted"/>
<evidence type="ECO:0000313" key="2">
    <source>
        <dbReference type="EMBL" id="OIR23260.1"/>
    </source>
</evidence>
<evidence type="ECO:0000313" key="3">
    <source>
        <dbReference type="Proteomes" id="UP000183138"/>
    </source>
</evidence>
<dbReference type="AlphaFoldDB" id="A0A1J5UBH2"/>
<accession>A0A1J5UBH2</accession>
<protein>
    <submittedName>
        <fullName evidence="2">Uncharacterized protein</fullName>
    </submittedName>
</protein>
<feature type="region of interest" description="Disordered" evidence="1">
    <location>
        <begin position="49"/>
        <end position="71"/>
    </location>
</feature>
<evidence type="ECO:0000256" key="1">
    <source>
        <dbReference type="SAM" id="MobiDB-lite"/>
    </source>
</evidence>
<gene>
    <name evidence="2" type="ORF">BEU00_03455</name>
</gene>
<name>A0A1J5UBH2_9ARCH</name>
<reference evidence="2 3" key="1">
    <citation type="submission" date="2016-08" db="EMBL/GenBank/DDBJ databases">
        <title>New Insights into Marine Group III Euryarchaeota, from dark to light.</title>
        <authorList>
            <person name="Haro-Moreno J.M."/>
            <person name="Rodriguez-Valera F."/>
            <person name="Lopez-Garcia P."/>
            <person name="Moreira D."/>
            <person name="Martin-Cuadrado A.B."/>
        </authorList>
    </citation>
    <scope>NUCLEOTIDE SEQUENCE [LARGE SCALE GENOMIC DNA]</scope>
    <source>
        <strain evidence="2">CG-Epi3</strain>
    </source>
</reference>
<sequence>MAGVVNMKDVIKILDKIEEMTTIGELTIKMEGVEITVVKTTQPTPIGSIPSFAKASDGIPTATRSNTTPGQASEFQVKYARDLMAKVFGDDEKGGLDFLAHTLEIPMTDVPDISQWDSMLSQDMVGNIIDALSPMHKNKRSEF</sequence>
<feature type="compositionally biased region" description="Polar residues" evidence="1">
    <location>
        <begin position="62"/>
        <end position="71"/>
    </location>
</feature>
<dbReference type="Proteomes" id="UP000183138">
    <property type="component" value="Unassembled WGS sequence"/>
</dbReference>
<comment type="caution">
    <text evidence="2">The sequence shown here is derived from an EMBL/GenBank/DDBJ whole genome shotgun (WGS) entry which is preliminary data.</text>
</comment>
<organism evidence="2 3">
    <name type="scientific">Marine Group III euryarchaeote CG-Epi3</name>
    <dbReference type="NCBI Taxonomy" id="1888997"/>
    <lineage>
        <taxon>Archaea</taxon>
        <taxon>Methanobacteriati</taxon>
        <taxon>Thermoplasmatota</taxon>
        <taxon>Thermoplasmata</taxon>
        <taxon>Candidatus Thermoprofundales</taxon>
    </lineage>
</organism>